<feature type="signal peptide" evidence="7">
    <location>
        <begin position="1"/>
        <end position="21"/>
    </location>
</feature>
<evidence type="ECO:0000256" key="6">
    <source>
        <dbReference type="SAM" id="MobiDB-lite"/>
    </source>
</evidence>
<evidence type="ECO:0000256" key="1">
    <source>
        <dbReference type="ARBA" id="ARBA00004442"/>
    </source>
</evidence>
<feature type="compositionally biased region" description="Acidic residues" evidence="6">
    <location>
        <begin position="559"/>
        <end position="570"/>
    </location>
</feature>
<dbReference type="STRING" id="156994.SAMN04488028_103118"/>
<keyword evidence="5" id="KW-0998">Cell outer membrane</keyword>
<keyword evidence="4" id="KW-0472">Membrane</keyword>
<dbReference type="PROSITE" id="PS51257">
    <property type="entry name" value="PROKAR_LIPOPROTEIN"/>
    <property type="match status" value="1"/>
</dbReference>
<protein>
    <submittedName>
        <fullName evidence="10">Starch-binding associating with outer membrane</fullName>
    </submittedName>
</protein>
<accession>A0A1M6Q0B3</accession>
<comment type="similarity">
    <text evidence="2">Belongs to the SusD family.</text>
</comment>
<evidence type="ECO:0000256" key="5">
    <source>
        <dbReference type="ARBA" id="ARBA00023237"/>
    </source>
</evidence>
<keyword evidence="3 7" id="KW-0732">Signal</keyword>
<feature type="domain" description="SusD-like N-terminal" evidence="9">
    <location>
        <begin position="79"/>
        <end position="219"/>
    </location>
</feature>
<evidence type="ECO:0000256" key="3">
    <source>
        <dbReference type="ARBA" id="ARBA00022729"/>
    </source>
</evidence>
<evidence type="ECO:0000256" key="4">
    <source>
        <dbReference type="ARBA" id="ARBA00023136"/>
    </source>
</evidence>
<dbReference type="Pfam" id="PF07980">
    <property type="entry name" value="SusD_RagB"/>
    <property type="match status" value="1"/>
</dbReference>
<reference evidence="11" key="1">
    <citation type="submission" date="2016-11" db="EMBL/GenBank/DDBJ databases">
        <authorList>
            <person name="Varghese N."/>
            <person name="Submissions S."/>
        </authorList>
    </citation>
    <scope>NUCLEOTIDE SEQUENCE [LARGE SCALE GENOMIC DNA]</scope>
    <source>
        <strain evidence="11">DSM 26134</strain>
    </source>
</reference>
<gene>
    <name evidence="10" type="ORF">SAMN04488028_103118</name>
</gene>
<comment type="subcellular location">
    <subcellularLocation>
        <location evidence="1">Cell outer membrane</location>
    </subcellularLocation>
</comment>
<dbReference type="Pfam" id="PF14322">
    <property type="entry name" value="SusD-like_3"/>
    <property type="match status" value="1"/>
</dbReference>
<evidence type="ECO:0000256" key="2">
    <source>
        <dbReference type="ARBA" id="ARBA00006275"/>
    </source>
</evidence>
<name>A0A1M6Q0B3_REIAG</name>
<evidence type="ECO:0000313" key="11">
    <source>
        <dbReference type="Proteomes" id="UP000184474"/>
    </source>
</evidence>
<dbReference type="InterPro" id="IPR011990">
    <property type="entry name" value="TPR-like_helical_dom_sf"/>
</dbReference>
<feature type="region of interest" description="Disordered" evidence="6">
    <location>
        <begin position="548"/>
        <end position="570"/>
    </location>
</feature>
<dbReference type="AlphaFoldDB" id="A0A1M6Q0B3"/>
<dbReference type="InterPro" id="IPR012944">
    <property type="entry name" value="SusD_RagB_dom"/>
</dbReference>
<keyword evidence="11" id="KW-1185">Reference proteome</keyword>
<evidence type="ECO:0000313" key="10">
    <source>
        <dbReference type="EMBL" id="SHK13577.1"/>
    </source>
</evidence>
<evidence type="ECO:0000256" key="7">
    <source>
        <dbReference type="SAM" id="SignalP"/>
    </source>
</evidence>
<evidence type="ECO:0000259" key="9">
    <source>
        <dbReference type="Pfam" id="PF14322"/>
    </source>
</evidence>
<dbReference type="SUPFAM" id="SSF48452">
    <property type="entry name" value="TPR-like"/>
    <property type="match status" value="1"/>
</dbReference>
<dbReference type="GO" id="GO:0009279">
    <property type="term" value="C:cell outer membrane"/>
    <property type="evidence" value="ECO:0007669"/>
    <property type="project" value="UniProtKB-SubCell"/>
</dbReference>
<dbReference type="InterPro" id="IPR033985">
    <property type="entry name" value="SusD-like_N"/>
</dbReference>
<proteinExistence type="inferred from homology"/>
<evidence type="ECO:0000259" key="8">
    <source>
        <dbReference type="Pfam" id="PF07980"/>
    </source>
</evidence>
<dbReference type="Gene3D" id="1.25.40.390">
    <property type="match status" value="1"/>
</dbReference>
<dbReference type="Proteomes" id="UP000184474">
    <property type="component" value="Unassembled WGS sequence"/>
</dbReference>
<feature type="chain" id="PRO_5009920211" evidence="7">
    <location>
        <begin position="22"/>
        <end position="570"/>
    </location>
</feature>
<sequence length="570" mass="63346">MKNYKYIYVALLSILGLTVSCSEDFLDRPPKDRLVDAGFYQTDDQLLSGTAPLYSAVWKDYADKANFKLGDIRGGTLYRAWNDRDAVEFNITAVSDASEYAYRAFYIVIGQSNLIMNNINTYAGSGVTEAVKNHALGEARFMRATAYTHLVMNFGAVPIIENNLDHLNNPQLRRNNVEDVWEFILRDYEFAAENLSEISLADGRLTSYSAKGMLARTHLTLAGLGASAGGRDQGHLDKARDYAADVINNSGKSLLSNYADLFTYPYDNGNESLFELQWSYSPKGSSTQYEASNTMISQINPNNEVAANGDGWGGDLSASWWMLTLYDGLIQDDGATPGFTLDQRLKATFMLPGFTYPGVIQTVKDDEGNNVNQDLVVADPGEDPYQVFASIKKYVIGRGAYLEGDADAQDYPNNTYMLRLAEMYLIYAEAVLGNSGSTTDAAALTAFNAVHMRAGLPEFEDPLTWDDIFEERVREFAMESITWYDLVRLHYYDPSEAYDIINAQDRGLFAIEPNQWPDPSAWTFSKTPDQAFRNATANSGNFLIPIPASEMSQSPSLAEEPEAYDFGDGE</sequence>
<feature type="domain" description="RagB/SusD" evidence="8">
    <location>
        <begin position="271"/>
        <end position="559"/>
    </location>
</feature>
<dbReference type="RefSeq" id="WP_073122066.1">
    <property type="nucleotide sequence ID" value="NZ_FRAA01000003.1"/>
</dbReference>
<dbReference type="EMBL" id="FRAA01000003">
    <property type="protein sequence ID" value="SHK13577.1"/>
    <property type="molecule type" value="Genomic_DNA"/>
</dbReference>
<organism evidence="10 11">
    <name type="scientific">Reichenbachiella agariperforans</name>
    <dbReference type="NCBI Taxonomy" id="156994"/>
    <lineage>
        <taxon>Bacteria</taxon>
        <taxon>Pseudomonadati</taxon>
        <taxon>Bacteroidota</taxon>
        <taxon>Cytophagia</taxon>
        <taxon>Cytophagales</taxon>
        <taxon>Reichenbachiellaceae</taxon>
        <taxon>Reichenbachiella</taxon>
    </lineage>
</organism>